<dbReference type="EMBL" id="CCAG010001291">
    <property type="status" value="NOT_ANNOTATED_CDS"/>
    <property type="molecule type" value="Genomic_DNA"/>
</dbReference>
<evidence type="ECO:0000313" key="1">
    <source>
        <dbReference type="EnsemblMetazoa" id="GMOY014108.P1259"/>
    </source>
</evidence>
<sequence length="105" mass="12202">MKNMMQTTFVGKTCIADATQHKTDGLYQPYYKNSARPQHPLQGEQPTQMQNTKLYAFEEAISGRKDNYLNNITGEFLESIHSERRKAIQFMLPYFSIIGVFLINY</sequence>
<name>A0ABK9NFZ1_GLOMM</name>
<organism evidence="1 2">
    <name type="scientific">Glossina morsitans morsitans</name>
    <name type="common">Savannah tsetse fly</name>
    <dbReference type="NCBI Taxonomy" id="37546"/>
    <lineage>
        <taxon>Eukaryota</taxon>
        <taxon>Metazoa</taxon>
        <taxon>Ecdysozoa</taxon>
        <taxon>Arthropoda</taxon>
        <taxon>Hexapoda</taxon>
        <taxon>Insecta</taxon>
        <taxon>Pterygota</taxon>
        <taxon>Neoptera</taxon>
        <taxon>Endopterygota</taxon>
        <taxon>Diptera</taxon>
        <taxon>Brachycera</taxon>
        <taxon>Muscomorpha</taxon>
        <taxon>Hippoboscoidea</taxon>
        <taxon>Glossinidae</taxon>
        <taxon>Glossina</taxon>
    </lineage>
</organism>
<evidence type="ECO:0000313" key="2">
    <source>
        <dbReference type="Proteomes" id="UP000092444"/>
    </source>
</evidence>
<dbReference type="EnsemblMetazoa" id="GMOY014108.R1259">
    <property type="protein sequence ID" value="GMOY014108.P1259"/>
    <property type="gene ID" value="GMOY014108"/>
</dbReference>
<protein>
    <submittedName>
        <fullName evidence="1">Uncharacterized protein</fullName>
    </submittedName>
</protein>
<keyword evidence="2" id="KW-1185">Reference proteome</keyword>
<reference evidence="1" key="1">
    <citation type="submission" date="2025-05" db="UniProtKB">
        <authorList>
            <consortium name="EnsemblMetazoa"/>
        </authorList>
    </citation>
    <scope>IDENTIFICATION</scope>
    <source>
        <strain evidence="1">Yale</strain>
    </source>
</reference>
<accession>A0ABK9NFZ1</accession>
<proteinExistence type="predicted"/>
<dbReference type="Proteomes" id="UP000092444">
    <property type="component" value="Unassembled WGS sequence"/>
</dbReference>